<keyword evidence="3" id="KW-1185">Reference proteome</keyword>
<feature type="signal peptide" evidence="1">
    <location>
        <begin position="1"/>
        <end position="21"/>
    </location>
</feature>
<sequence>MKNAIIAVLVSAALLSGCAIAMPHHETGAKTAQSSQVEQQAAPGVADPLHAIKLVGNDYVKGKDKPLSVKIGNGYTKAMINDEPAKIKRKNATFYEITGQGYIVGVYLDANGFMSASWGKPHSKINGGLNVVKGDGE</sequence>
<organism evidence="2 3">
    <name type="scientific">Pseudocitrobacter vendiensis</name>
    <dbReference type="NCBI Taxonomy" id="2488306"/>
    <lineage>
        <taxon>Bacteria</taxon>
        <taxon>Pseudomonadati</taxon>
        <taxon>Pseudomonadota</taxon>
        <taxon>Gammaproteobacteria</taxon>
        <taxon>Enterobacterales</taxon>
        <taxon>Enterobacteriaceae</taxon>
        <taxon>Pseudocitrobacter</taxon>
    </lineage>
</organism>
<dbReference type="PROSITE" id="PS51257">
    <property type="entry name" value="PROKAR_LIPOPROTEIN"/>
    <property type="match status" value="1"/>
</dbReference>
<feature type="chain" id="PRO_5047121791" description="Lipoprotein" evidence="1">
    <location>
        <begin position="22"/>
        <end position="137"/>
    </location>
</feature>
<dbReference type="EMBL" id="CALSBS010000005">
    <property type="protein sequence ID" value="CAH6636801.1"/>
    <property type="molecule type" value="Genomic_DNA"/>
</dbReference>
<dbReference type="Proteomes" id="UP001152651">
    <property type="component" value="Unassembled WGS sequence"/>
</dbReference>
<evidence type="ECO:0000256" key="1">
    <source>
        <dbReference type="SAM" id="SignalP"/>
    </source>
</evidence>
<protein>
    <recommendedName>
        <fullName evidence="4">Lipoprotein</fullName>
    </recommendedName>
</protein>
<comment type="caution">
    <text evidence="2">The sequence shown here is derived from an EMBL/GenBank/DDBJ whole genome shotgun (WGS) entry which is preliminary data.</text>
</comment>
<proteinExistence type="predicted"/>
<evidence type="ECO:0008006" key="4">
    <source>
        <dbReference type="Google" id="ProtNLM"/>
    </source>
</evidence>
<evidence type="ECO:0000313" key="2">
    <source>
        <dbReference type="EMBL" id="CAH6636801.1"/>
    </source>
</evidence>
<name>A0ABN8T8Q0_9ENTR</name>
<reference evidence="2" key="1">
    <citation type="submission" date="2022-05" db="EMBL/GenBank/DDBJ databases">
        <authorList>
            <person name="Blom J."/>
        </authorList>
    </citation>
    <scope>NUCLEOTIDE SEQUENCE</scope>
    <source>
        <strain evidence="2">Type strain: CPO20170097</strain>
    </source>
</reference>
<accession>A0ABN8T8Q0</accession>
<gene>
    <name evidence="2" type="ORF">FBBNIHIM_08235</name>
</gene>
<evidence type="ECO:0000313" key="3">
    <source>
        <dbReference type="Proteomes" id="UP001152651"/>
    </source>
</evidence>
<keyword evidence="1" id="KW-0732">Signal</keyword>
<dbReference type="RefSeq" id="WP_253897547.1">
    <property type="nucleotide sequence ID" value="NZ_CALSBS010000005.1"/>
</dbReference>